<gene>
    <name evidence="2" type="ORF">DFR49_3235</name>
</gene>
<organism evidence="2 3">
    <name type="scientific">Hephaestia caeni</name>
    <dbReference type="NCBI Taxonomy" id="645617"/>
    <lineage>
        <taxon>Bacteria</taxon>
        <taxon>Pseudomonadati</taxon>
        <taxon>Pseudomonadota</taxon>
        <taxon>Alphaproteobacteria</taxon>
        <taxon>Sphingomonadales</taxon>
        <taxon>Sphingomonadaceae</taxon>
        <taxon>Hephaestia</taxon>
    </lineage>
</organism>
<comment type="caution">
    <text evidence="2">The sequence shown here is derived from an EMBL/GenBank/DDBJ whole genome shotgun (WGS) entry which is preliminary data.</text>
</comment>
<name>A0A397NIJ1_9SPHN</name>
<keyword evidence="3" id="KW-1185">Reference proteome</keyword>
<dbReference type="EMBL" id="QXDC01000004">
    <property type="protein sequence ID" value="RIA37352.1"/>
    <property type="molecule type" value="Genomic_DNA"/>
</dbReference>
<dbReference type="RefSeq" id="WP_281271785.1">
    <property type="nucleotide sequence ID" value="NZ_QXDC01000004.1"/>
</dbReference>
<evidence type="ECO:0000256" key="1">
    <source>
        <dbReference type="SAM" id="SignalP"/>
    </source>
</evidence>
<keyword evidence="1" id="KW-0732">Signal</keyword>
<feature type="chain" id="PRO_5017467679" evidence="1">
    <location>
        <begin position="25"/>
        <end position="42"/>
    </location>
</feature>
<dbReference type="Proteomes" id="UP000266568">
    <property type="component" value="Unassembled WGS sequence"/>
</dbReference>
<feature type="signal peptide" evidence="1">
    <location>
        <begin position="1"/>
        <end position="24"/>
    </location>
</feature>
<protein>
    <submittedName>
        <fullName evidence="2">Uncharacterized protein</fullName>
    </submittedName>
</protein>
<evidence type="ECO:0000313" key="2">
    <source>
        <dbReference type="EMBL" id="RIA37352.1"/>
    </source>
</evidence>
<proteinExistence type="predicted"/>
<dbReference type="AlphaFoldDB" id="A0A397NIJ1"/>
<accession>A0A397NIJ1</accession>
<sequence length="42" mass="4268">MKMFTLAAATITAATAMFASPAFAQHSHSASCDCAMMRGAAS</sequence>
<evidence type="ECO:0000313" key="3">
    <source>
        <dbReference type="Proteomes" id="UP000266568"/>
    </source>
</evidence>
<reference evidence="2 3" key="1">
    <citation type="submission" date="2018-08" db="EMBL/GenBank/DDBJ databases">
        <title>Genomic Encyclopedia of Type Strains, Phase IV (KMG-IV): sequencing the most valuable type-strain genomes for metagenomic binning, comparative biology and taxonomic classification.</title>
        <authorList>
            <person name="Goeker M."/>
        </authorList>
    </citation>
    <scope>NUCLEOTIDE SEQUENCE [LARGE SCALE GENOMIC DNA]</scope>
    <source>
        <strain evidence="2 3">DSM 25527</strain>
    </source>
</reference>